<evidence type="ECO:0000256" key="7">
    <source>
        <dbReference type="ARBA" id="ARBA00022840"/>
    </source>
</evidence>
<keyword evidence="2 11" id="KW-0547">Nucleotide-binding</keyword>
<evidence type="ECO:0000256" key="4">
    <source>
        <dbReference type="ARBA" id="ARBA00022771"/>
    </source>
</evidence>
<dbReference type="Pfam" id="PF13541">
    <property type="entry name" value="ChlI"/>
    <property type="match status" value="1"/>
</dbReference>
<dbReference type="InterPro" id="IPR004504">
    <property type="entry name" value="DNA_repair_RadA"/>
</dbReference>
<comment type="similarity">
    <text evidence="11 13">Belongs to the RecA family. RadA subfamily.</text>
</comment>
<dbReference type="GO" id="GO:0016787">
    <property type="term" value="F:hydrolase activity"/>
    <property type="evidence" value="ECO:0007669"/>
    <property type="project" value="UniProtKB-KW"/>
</dbReference>
<keyword evidence="9 11" id="KW-0238">DNA-binding</keyword>
<sequence>MKNSLKQIFICTSCGSVHPKWLGKCPDCDAWNSIHEETVSKSQHQNYQQGQKAEVVPLPKILEKEEKRIFCGVPELDRVLGGGLVTGSLVLLSGDPGIGKSTLLLQALNGLAQRGFKVLYASGEESCTQIKLRAERLGSLNMNILVTNETNILSILEAAKQTRPHVLVIDSIQTVYNPELPGSPGNVSQIRECANLIMQTAKSQNISTFVIGHVTKDGAIAGPKVLEHLVDTVMHLEGDTSSGYRILRANKNRFGSTGEIGVFAMQGHGLVDIPNPSAVFLDENKKDCEGAAISVSMEGTRPILIEVQVLVGKTSFASPRRLATGFDTNRFTILLAVLEKRAGLYLSNVDVYANVTGGFKIYETAIDLATAAAVASSLFGKPLPSKTAFFGEVGLSGEVRMVSHALTRIQEAQKLGFEKIYIPLRNYQIEKEHIIKLIEKQERPFFIIPIENVNEVVRIEH</sequence>
<evidence type="ECO:0000256" key="9">
    <source>
        <dbReference type="ARBA" id="ARBA00023125"/>
    </source>
</evidence>
<dbReference type="STRING" id="1915309.AXG55_06315"/>
<dbReference type="AlphaFoldDB" id="A0A1L4D014"/>
<dbReference type="KEGG" id="saqi:AXG55_06315"/>
<dbReference type="InterPro" id="IPR041166">
    <property type="entry name" value="Rubredoxin_2"/>
</dbReference>
<dbReference type="HAMAP" id="MF_01498">
    <property type="entry name" value="RadA_bact"/>
    <property type="match status" value="1"/>
</dbReference>
<keyword evidence="4 13" id="KW-0863">Zinc-finger</keyword>
<evidence type="ECO:0000256" key="10">
    <source>
        <dbReference type="ARBA" id="ARBA00023204"/>
    </source>
</evidence>
<dbReference type="InterPro" id="IPR020568">
    <property type="entry name" value="Ribosomal_Su5_D2-typ_SF"/>
</dbReference>
<keyword evidence="10 11" id="KW-0234">DNA repair</keyword>
<dbReference type="InterPro" id="IPR020588">
    <property type="entry name" value="RecA_ATP-bd"/>
</dbReference>
<keyword evidence="8 11" id="KW-0346">Stress response</keyword>
<evidence type="ECO:0000256" key="3">
    <source>
        <dbReference type="ARBA" id="ARBA00022763"/>
    </source>
</evidence>
<dbReference type="GO" id="GO:0003684">
    <property type="term" value="F:damaged DNA binding"/>
    <property type="evidence" value="ECO:0007669"/>
    <property type="project" value="InterPro"/>
</dbReference>
<reference evidence="15 16" key="1">
    <citation type="submission" date="2016-10" db="EMBL/GenBank/DDBJ databases">
        <title>Silvanigrella aquatica sp. nov., isolated from a freshwater lake located in the Black Forest, Germany, description of Silvanigrellaceae fam. nov., Silvanigrellales ord. nov., reclassification of the order Bdellovibrionales in the class Oligoflexia, reclassification of the families Bacteriovoracaceae and Halobacteriovoraceae in the new order Bacteriovoracales ord. nov., and reclassification of the family Pseudobacteriovoracaceae in the order Oligoflexiales.</title>
        <authorList>
            <person name="Hahn M.W."/>
            <person name="Schmidt J."/>
            <person name="Koll U."/>
            <person name="Rohde M."/>
            <person name="Verbag S."/>
            <person name="Pitt A."/>
            <person name="Nakai R."/>
            <person name="Naganuma T."/>
            <person name="Lang E."/>
        </authorList>
    </citation>
    <scope>NUCLEOTIDE SEQUENCE [LARGE SCALE GENOMIC DNA]</scope>
    <source>
        <strain evidence="15 16">MWH-Nonnen-W8red</strain>
    </source>
</reference>
<dbReference type="SMART" id="SM00382">
    <property type="entry name" value="AAA"/>
    <property type="match status" value="1"/>
</dbReference>
<dbReference type="Pfam" id="PF13481">
    <property type="entry name" value="AAA_25"/>
    <property type="match status" value="1"/>
</dbReference>
<evidence type="ECO:0000313" key="15">
    <source>
        <dbReference type="EMBL" id="APJ03539.1"/>
    </source>
</evidence>
<dbReference type="Gene3D" id="3.40.50.300">
    <property type="entry name" value="P-loop containing nucleotide triphosphate hydrolases"/>
    <property type="match status" value="1"/>
</dbReference>
<keyword evidence="7 11" id="KW-0067">ATP-binding</keyword>
<feature type="binding site" evidence="11">
    <location>
        <begin position="94"/>
        <end position="101"/>
    </location>
    <ligand>
        <name>ATP</name>
        <dbReference type="ChEBI" id="CHEBI:30616"/>
    </ligand>
</feature>
<dbReference type="Pfam" id="PF18073">
    <property type="entry name" value="Zn_ribbon_LapB"/>
    <property type="match status" value="1"/>
</dbReference>
<dbReference type="GO" id="GO:0005829">
    <property type="term" value="C:cytosol"/>
    <property type="evidence" value="ECO:0007669"/>
    <property type="project" value="TreeGrafter"/>
</dbReference>
<keyword evidence="6 13" id="KW-0862">Zinc</keyword>
<dbReference type="InterPro" id="IPR027417">
    <property type="entry name" value="P-loop_NTPase"/>
</dbReference>
<accession>A0A1L4D014</accession>
<dbReference type="CDD" id="cd01121">
    <property type="entry name" value="RadA_SMS_N"/>
    <property type="match status" value="1"/>
</dbReference>
<comment type="function">
    <text evidence="11">Plays a role in repairing double-strand DNA breaks, probably involving stabilizing or processing branched DNA or blocked replication forks.</text>
</comment>
<dbReference type="Proteomes" id="UP000184731">
    <property type="component" value="Chromosome"/>
</dbReference>
<dbReference type="PRINTS" id="PR01874">
    <property type="entry name" value="DNAREPAIRADA"/>
</dbReference>
<dbReference type="PROSITE" id="PS50162">
    <property type="entry name" value="RECA_2"/>
    <property type="match status" value="1"/>
</dbReference>
<feature type="short sequence motif" description="RadA KNRFG motif" evidence="11">
    <location>
        <begin position="251"/>
        <end position="255"/>
    </location>
</feature>
<feature type="region of interest" description="Lon-protease-like" evidence="11">
    <location>
        <begin position="350"/>
        <end position="461"/>
    </location>
</feature>
<gene>
    <name evidence="11" type="primary">radA</name>
    <name evidence="15" type="ORF">AXG55_06315</name>
</gene>
<evidence type="ECO:0000313" key="16">
    <source>
        <dbReference type="Proteomes" id="UP000184731"/>
    </source>
</evidence>
<dbReference type="OrthoDB" id="5287913at2"/>
<dbReference type="SUPFAM" id="SSF52540">
    <property type="entry name" value="P-loop containing nucleoside triphosphate hydrolases"/>
    <property type="match status" value="1"/>
</dbReference>
<evidence type="ECO:0000256" key="1">
    <source>
        <dbReference type="ARBA" id="ARBA00022723"/>
    </source>
</evidence>
<evidence type="ECO:0000259" key="14">
    <source>
        <dbReference type="PROSITE" id="PS50162"/>
    </source>
</evidence>
<dbReference type="GO" id="GO:0000725">
    <property type="term" value="P:recombinational repair"/>
    <property type="evidence" value="ECO:0007669"/>
    <property type="project" value="UniProtKB-UniRule"/>
</dbReference>
<evidence type="ECO:0000256" key="8">
    <source>
        <dbReference type="ARBA" id="ARBA00023016"/>
    </source>
</evidence>
<dbReference type="Gene3D" id="3.30.230.10">
    <property type="match status" value="1"/>
</dbReference>
<evidence type="ECO:0000256" key="5">
    <source>
        <dbReference type="ARBA" id="ARBA00022801"/>
    </source>
</evidence>
<evidence type="ECO:0000256" key="11">
    <source>
        <dbReference type="HAMAP-Rule" id="MF_01498"/>
    </source>
</evidence>
<evidence type="ECO:0000256" key="13">
    <source>
        <dbReference type="RuleBase" id="RU003555"/>
    </source>
</evidence>
<keyword evidence="16" id="KW-1185">Reference proteome</keyword>
<organism evidence="15 16">
    <name type="scientific">Silvanigrella aquatica</name>
    <dbReference type="NCBI Taxonomy" id="1915309"/>
    <lineage>
        <taxon>Bacteria</taxon>
        <taxon>Pseudomonadati</taxon>
        <taxon>Bdellovibrionota</taxon>
        <taxon>Oligoflexia</taxon>
        <taxon>Silvanigrellales</taxon>
        <taxon>Silvanigrellaceae</taxon>
        <taxon>Silvanigrella</taxon>
    </lineage>
</organism>
<dbReference type="GO" id="GO:0008270">
    <property type="term" value="F:zinc ion binding"/>
    <property type="evidence" value="ECO:0007669"/>
    <property type="project" value="UniProtKB-KW"/>
</dbReference>
<proteinExistence type="inferred from homology"/>
<comment type="domain">
    <text evidence="11">The middle region has homology to RecA with ATPase motifs including the RadA KNRFG motif, while the C-terminus is homologous to Lon protease.</text>
</comment>
<feature type="domain" description="RecA family profile 1" evidence="14">
    <location>
        <begin position="65"/>
        <end position="214"/>
    </location>
</feature>
<dbReference type="SUPFAM" id="SSF54211">
    <property type="entry name" value="Ribosomal protein S5 domain 2-like"/>
    <property type="match status" value="1"/>
</dbReference>
<comment type="function">
    <text evidence="13">DNA-dependent ATPase involved in processing of recombination intermediates, plays a role in repairing DNA breaks. Stimulates the branch migration of RecA-mediated strand transfer reactions, allowing the 3' invading strand to extend heteroduplex DNA faster. Binds ssDNA in the presence of ADP but not other nucleotides, has ATPase activity that is stimulated by ssDNA and various branched DNA structures, but inhibited by SSB. Does not have RecA's homology-searching function.</text>
</comment>
<protein>
    <recommendedName>
        <fullName evidence="11 12">DNA repair protein RadA</fullName>
    </recommendedName>
</protein>
<keyword evidence="3 11" id="KW-0227">DNA damage</keyword>
<evidence type="ECO:0000256" key="2">
    <source>
        <dbReference type="ARBA" id="ARBA00022741"/>
    </source>
</evidence>
<dbReference type="NCBIfam" id="TIGR00416">
    <property type="entry name" value="sms"/>
    <property type="match status" value="1"/>
</dbReference>
<dbReference type="InterPro" id="IPR003593">
    <property type="entry name" value="AAA+_ATPase"/>
</dbReference>
<dbReference type="GO" id="GO:0005524">
    <property type="term" value="F:ATP binding"/>
    <property type="evidence" value="ECO:0007669"/>
    <property type="project" value="UniProtKB-UniRule"/>
</dbReference>
<dbReference type="PANTHER" id="PTHR32472">
    <property type="entry name" value="DNA REPAIR PROTEIN RADA"/>
    <property type="match status" value="1"/>
</dbReference>
<dbReference type="RefSeq" id="WP_148697278.1">
    <property type="nucleotide sequence ID" value="NZ_CP017834.1"/>
</dbReference>
<dbReference type="PANTHER" id="PTHR32472:SF10">
    <property type="entry name" value="DNA REPAIR PROTEIN RADA-LIKE PROTEIN"/>
    <property type="match status" value="1"/>
</dbReference>
<dbReference type="FunFam" id="3.40.50.300:FF:000050">
    <property type="entry name" value="DNA repair protein RadA"/>
    <property type="match status" value="1"/>
</dbReference>
<keyword evidence="5" id="KW-0378">Hydrolase</keyword>
<evidence type="ECO:0000256" key="12">
    <source>
        <dbReference type="NCBIfam" id="TIGR00416"/>
    </source>
</evidence>
<dbReference type="EMBL" id="CP017834">
    <property type="protein sequence ID" value="APJ03539.1"/>
    <property type="molecule type" value="Genomic_DNA"/>
</dbReference>
<keyword evidence="1 11" id="KW-0479">Metal-binding</keyword>
<name>A0A1L4D014_9BACT</name>
<dbReference type="GO" id="GO:0140664">
    <property type="term" value="F:ATP-dependent DNA damage sensor activity"/>
    <property type="evidence" value="ECO:0007669"/>
    <property type="project" value="InterPro"/>
</dbReference>
<dbReference type="InterPro" id="IPR014721">
    <property type="entry name" value="Ribsml_uS5_D2-typ_fold_subgr"/>
</dbReference>
<evidence type="ECO:0000256" key="6">
    <source>
        <dbReference type="ARBA" id="ARBA00022833"/>
    </source>
</evidence>